<comment type="subcellular location">
    <subcellularLocation>
        <location evidence="1">Nucleus</location>
    </subcellularLocation>
</comment>
<feature type="region of interest" description="Disordered" evidence="6">
    <location>
        <begin position="913"/>
        <end position="937"/>
    </location>
</feature>
<comment type="caution">
    <text evidence="8">The sequence shown here is derived from an EMBL/GenBank/DDBJ whole genome shotgun (WGS) entry which is preliminary data.</text>
</comment>
<dbReference type="CDD" id="cd00067">
    <property type="entry name" value="GAL4"/>
    <property type="match status" value="1"/>
</dbReference>
<evidence type="ECO:0000256" key="3">
    <source>
        <dbReference type="ARBA" id="ARBA00023125"/>
    </source>
</evidence>
<evidence type="ECO:0000313" key="9">
    <source>
        <dbReference type="Proteomes" id="UP000237144"/>
    </source>
</evidence>
<proteinExistence type="predicted"/>
<keyword evidence="2" id="KW-0805">Transcription regulation</keyword>
<evidence type="ECO:0000256" key="6">
    <source>
        <dbReference type="SAM" id="MobiDB-lite"/>
    </source>
</evidence>
<name>A0A2S5BFN5_9BASI</name>
<accession>A0A2S5BFN5</accession>
<dbReference type="PANTHER" id="PTHR31845:SF17">
    <property type="entry name" value="ZN(II)2CYS6 TRANSCRIPTION FACTOR (EUROFUNG)"/>
    <property type="match status" value="1"/>
</dbReference>
<evidence type="ECO:0000256" key="4">
    <source>
        <dbReference type="ARBA" id="ARBA00023163"/>
    </source>
</evidence>
<dbReference type="SUPFAM" id="SSF57701">
    <property type="entry name" value="Zn2/Cys6 DNA-binding domain"/>
    <property type="match status" value="1"/>
</dbReference>
<dbReference type="GO" id="GO:0000981">
    <property type="term" value="F:DNA-binding transcription factor activity, RNA polymerase II-specific"/>
    <property type="evidence" value="ECO:0007669"/>
    <property type="project" value="InterPro"/>
</dbReference>
<feature type="compositionally biased region" description="Polar residues" evidence="6">
    <location>
        <begin position="51"/>
        <end position="62"/>
    </location>
</feature>
<dbReference type="InterPro" id="IPR036864">
    <property type="entry name" value="Zn2-C6_fun-type_DNA-bd_sf"/>
</dbReference>
<feature type="region of interest" description="Disordered" evidence="6">
    <location>
        <begin position="386"/>
        <end position="467"/>
    </location>
</feature>
<feature type="domain" description="Zn(2)-C6 fungal-type" evidence="7">
    <location>
        <begin position="155"/>
        <end position="185"/>
    </location>
</feature>
<evidence type="ECO:0000256" key="1">
    <source>
        <dbReference type="ARBA" id="ARBA00004123"/>
    </source>
</evidence>
<dbReference type="Proteomes" id="UP000237144">
    <property type="component" value="Unassembled WGS sequence"/>
</dbReference>
<dbReference type="CDD" id="cd12148">
    <property type="entry name" value="fungal_TF_MHR"/>
    <property type="match status" value="1"/>
</dbReference>
<dbReference type="Pfam" id="PF00172">
    <property type="entry name" value="Zn_clus"/>
    <property type="match status" value="1"/>
</dbReference>
<gene>
    <name evidence="8" type="ORF">BMF94_1201</name>
</gene>
<dbReference type="GO" id="GO:0000976">
    <property type="term" value="F:transcription cis-regulatory region binding"/>
    <property type="evidence" value="ECO:0007669"/>
    <property type="project" value="TreeGrafter"/>
</dbReference>
<evidence type="ECO:0000313" key="8">
    <source>
        <dbReference type="EMBL" id="POY75579.1"/>
    </source>
</evidence>
<feature type="region of interest" description="Disordered" evidence="6">
    <location>
        <begin position="271"/>
        <end position="297"/>
    </location>
</feature>
<keyword evidence="5" id="KW-0539">Nucleus</keyword>
<feature type="region of interest" description="Disordered" evidence="6">
    <location>
        <begin position="30"/>
        <end position="139"/>
    </location>
</feature>
<dbReference type="SMART" id="SM00066">
    <property type="entry name" value="GAL4"/>
    <property type="match status" value="1"/>
</dbReference>
<evidence type="ECO:0000256" key="5">
    <source>
        <dbReference type="ARBA" id="ARBA00023242"/>
    </source>
</evidence>
<evidence type="ECO:0000259" key="7">
    <source>
        <dbReference type="PROSITE" id="PS50048"/>
    </source>
</evidence>
<feature type="compositionally biased region" description="Basic and acidic residues" evidence="6">
    <location>
        <begin position="446"/>
        <end position="455"/>
    </location>
</feature>
<dbReference type="EMBL" id="PJQD01000013">
    <property type="protein sequence ID" value="POY75579.1"/>
    <property type="molecule type" value="Genomic_DNA"/>
</dbReference>
<dbReference type="PROSITE" id="PS00463">
    <property type="entry name" value="ZN2_CY6_FUNGAL_1"/>
    <property type="match status" value="1"/>
</dbReference>
<protein>
    <recommendedName>
        <fullName evidence="7">Zn(2)-C6 fungal-type domain-containing protein</fullName>
    </recommendedName>
</protein>
<dbReference type="STRING" id="741276.A0A2S5BFN5"/>
<organism evidence="8 9">
    <name type="scientific">Rhodotorula taiwanensis</name>
    <dbReference type="NCBI Taxonomy" id="741276"/>
    <lineage>
        <taxon>Eukaryota</taxon>
        <taxon>Fungi</taxon>
        <taxon>Dikarya</taxon>
        <taxon>Basidiomycota</taxon>
        <taxon>Pucciniomycotina</taxon>
        <taxon>Microbotryomycetes</taxon>
        <taxon>Sporidiobolales</taxon>
        <taxon>Sporidiobolaceae</taxon>
        <taxon>Rhodotorula</taxon>
    </lineage>
</organism>
<keyword evidence="3" id="KW-0238">DNA-binding</keyword>
<dbReference type="PANTHER" id="PTHR31845">
    <property type="entry name" value="FINGER DOMAIN PROTEIN, PUTATIVE-RELATED"/>
    <property type="match status" value="1"/>
</dbReference>
<feature type="region of interest" description="Disordered" evidence="6">
    <location>
        <begin position="240"/>
        <end position="259"/>
    </location>
</feature>
<reference evidence="8 9" key="1">
    <citation type="journal article" date="2018" name="Front. Microbiol.">
        <title>Prospects for Fungal Bioremediation of Acidic Radioactive Waste Sites: Characterization and Genome Sequence of Rhodotorula taiwanensis MD1149.</title>
        <authorList>
            <person name="Tkavc R."/>
            <person name="Matrosova V.Y."/>
            <person name="Grichenko O.E."/>
            <person name="Gostincar C."/>
            <person name="Volpe R.P."/>
            <person name="Klimenkova P."/>
            <person name="Gaidamakova E.K."/>
            <person name="Zhou C.E."/>
            <person name="Stewart B.J."/>
            <person name="Lyman M.G."/>
            <person name="Malfatti S.A."/>
            <person name="Rubinfeld B."/>
            <person name="Courtot M."/>
            <person name="Singh J."/>
            <person name="Dalgard C.L."/>
            <person name="Hamilton T."/>
            <person name="Frey K.G."/>
            <person name="Gunde-Cimerman N."/>
            <person name="Dugan L."/>
            <person name="Daly M.J."/>
        </authorList>
    </citation>
    <scope>NUCLEOTIDE SEQUENCE [LARGE SCALE GENOMIC DNA]</scope>
    <source>
        <strain evidence="8 9">MD1149</strain>
    </source>
</reference>
<dbReference type="InterPro" id="IPR051089">
    <property type="entry name" value="prtT"/>
</dbReference>
<dbReference type="GO" id="GO:0005634">
    <property type="term" value="C:nucleus"/>
    <property type="evidence" value="ECO:0007669"/>
    <property type="project" value="UniProtKB-SubCell"/>
</dbReference>
<dbReference type="InterPro" id="IPR001138">
    <property type="entry name" value="Zn2Cys6_DnaBD"/>
</dbReference>
<feature type="compositionally biased region" description="Low complexity" evidence="6">
    <location>
        <begin position="875"/>
        <end position="884"/>
    </location>
</feature>
<feature type="region of interest" description="Disordered" evidence="6">
    <location>
        <begin position="869"/>
        <end position="889"/>
    </location>
</feature>
<evidence type="ECO:0000256" key="2">
    <source>
        <dbReference type="ARBA" id="ARBA00023015"/>
    </source>
</evidence>
<dbReference type="GO" id="GO:0008270">
    <property type="term" value="F:zinc ion binding"/>
    <property type="evidence" value="ECO:0007669"/>
    <property type="project" value="InterPro"/>
</dbReference>
<feature type="compositionally biased region" description="Low complexity" evidence="6">
    <location>
        <begin position="913"/>
        <end position="923"/>
    </location>
</feature>
<dbReference type="OrthoDB" id="4454541at2759"/>
<dbReference type="Gene3D" id="4.10.240.10">
    <property type="entry name" value="Zn(2)-C6 fungal-type DNA-binding domain"/>
    <property type="match status" value="1"/>
</dbReference>
<keyword evidence="9" id="KW-1185">Reference proteome</keyword>
<feature type="compositionally biased region" description="Pro residues" evidence="6">
    <location>
        <begin position="65"/>
        <end position="75"/>
    </location>
</feature>
<feature type="compositionally biased region" description="Low complexity" evidence="6">
    <location>
        <begin position="82"/>
        <end position="97"/>
    </location>
</feature>
<dbReference type="AlphaFoldDB" id="A0A2S5BFN5"/>
<keyword evidence="4" id="KW-0804">Transcription</keyword>
<sequence length="995" mass="107143">MCAARLRVSLFSASAAAPCRSLLGLNPRRHRMVDTKPRISGGPSHRLARSGSGTVTAPSLDSTEAPPPPSRPAPIPRRRHTATTTTTASVSPPQATPNQDLQTMSGEGALLLLQGGGGGAGLSDDEAGSSSTPAKSGNGREVIVVREKAKRGARACVSCRRLKKTCEGGAAPCVRCRQNGTECVFDKPASSVVEDAGLTRLAGIEAALATNERRMDAMVQQMGEISNVLTDVLQKIKQAVGSQSGMSPGVMPHPVQLSPHPSAPIHLDSNGSTAHIPTPPTYPSLHRPRPHTAAGSPGYASLPQYVATSHAYSTSPLASTSATAAVAGPYRRTSLPGLPPNLAAGGHRSSALDALAHLASSASPDVHRFATHIGQPIQALQDAVEQLNDGETSADDGAADGGHESTAEENFPDPHPLGGEASTGRPIFTASVSSGVASDPTAPKFGSRDEPERPAKRARVARPPQTKPDQFDLVAKGLIDDTEARALVLLWMKECQPFCSVLDANYDTYESLRKRSAFLFNAVVFTALRARERCAPPSKELLAASEETSRFARDQVFETKPTLEVIQAMMVMACYHQEPYILSGVALRLALVAKLDTTIDQIDAHGWTKTDERAQRLTAQLRTWMYIVTINGQHERNLGRMTLMRREDVDALISQADRALSLPFAISSDFRHVANLRLYSIVRSIMIETASFARNPRPAFGDLISYVYEKKQVLQDWHAHYDALISSWQPSMMSWPRRSHNRQYHDAQLGLITNTFKQQLLDPPATAAFEVTQIVQEALDHARSALQMVLGSQVYRSGTQWSGYLLRTDMGFAGIFLLKCAAAFPHLVDRDELVQEVLQTAELLSTVAGSQKYALMLRAAANQFLEKTAPPPAAVPHNAPHGAHLPTDLNHAQAMTPTSSSLRDILSNPDLQQQSVSSSSFSLPPNPPPGPSQQAPDLYPYNFPPQDGGMTALMPGEMEIDWSIAVQPTLFDDSILSQHDWAASVGLAGGWQNWA</sequence>
<dbReference type="PROSITE" id="PS50048">
    <property type="entry name" value="ZN2_CY6_FUNGAL_2"/>
    <property type="match status" value="1"/>
</dbReference>